<dbReference type="AlphaFoldDB" id="A0A183CDR2"/>
<feature type="compositionally biased region" description="Basic and acidic residues" evidence="1">
    <location>
        <begin position="149"/>
        <end position="158"/>
    </location>
</feature>
<evidence type="ECO:0000313" key="3">
    <source>
        <dbReference type="WBParaSite" id="GPLIN_001101600"/>
    </source>
</evidence>
<feature type="region of interest" description="Disordered" evidence="1">
    <location>
        <begin position="131"/>
        <end position="164"/>
    </location>
</feature>
<feature type="region of interest" description="Disordered" evidence="1">
    <location>
        <begin position="90"/>
        <end position="116"/>
    </location>
</feature>
<feature type="compositionally biased region" description="Acidic residues" evidence="1">
    <location>
        <begin position="107"/>
        <end position="116"/>
    </location>
</feature>
<sequence length="197" mass="21131">MFEQAIGPSSMINGCTRILVTHSLAYLNQCDWIVVLDGGQVKSQGTFTELLKDEQTAKMIARLDNEATAAAAAAEEETTAAVVGAAGGVVERNSSSNNGGHLASGEESGDDDDDDADEVISDVASMLSSTFTSSPHHLRRRRHTRTSSKVRDGAKLPPDHSGNQFQIDRFVSSFGRCRLGTGVFWGRRRSGAAEQLF</sequence>
<dbReference type="SUPFAM" id="SSF52540">
    <property type="entry name" value="P-loop containing nucleoside triphosphate hydrolases"/>
    <property type="match status" value="1"/>
</dbReference>
<dbReference type="Proteomes" id="UP000050741">
    <property type="component" value="Unassembled WGS sequence"/>
</dbReference>
<reference evidence="2" key="2">
    <citation type="submission" date="2014-05" db="EMBL/GenBank/DDBJ databases">
        <title>The genome and life-stage specific transcriptomes of Globodera pallida elucidate key aspects of plant parasitism by a cyst nematode.</title>
        <authorList>
            <person name="Cotton J.A."/>
            <person name="Lilley C.J."/>
            <person name="Jones L.M."/>
            <person name="Kikuchi T."/>
            <person name="Reid A.J."/>
            <person name="Thorpe P."/>
            <person name="Tsai I.J."/>
            <person name="Beasley H."/>
            <person name="Blok V."/>
            <person name="Cock P.J.A."/>
            <person name="Van den Akker S.E."/>
            <person name="Holroyd N."/>
            <person name="Hunt M."/>
            <person name="Mantelin S."/>
            <person name="Naghra H."/>
            <person name="Pain A."/>
            <person name="Palomares-Rius J.E."/>
            <person name="Zarowiecki M."/>
            <person name="Berriman M."/>
            <person name="Jones J.T."/>
            <person name="Urwin P.E."/>
        </authorList>
    </citation>
    <scope>NUCLEOTIDE SEQUENCE [LARGE SCALE GENOMIC DNA]</scope>
    <source>
        <strain evidence="2">Lindley</strain>
    </source>
</reference>
<dbReference type="WBParaSite" id="GPLIN_001101600">
    <property type="protein sequence ID" value="GPLIN_001101600"/>
    <property type="gene ID" value="GPLIN_001101600"/>
</dbReference>
<feature type="compositionally biased region" description="Basic residues" evidence="1">
    <location>
        <begin position="136"/>
        <end position="148"/>
    </location>
</feature>
<reference evidence="3" key="3">
    <citation type="submission" date="2016-06" db="UniProtKB">
        <authorList>
            <consortium name="WormBaseParasite"/>
        </authorList>
    </citation>
    <scope>IDENTIFICATION</scope>
</reference>
<organism evidence="2 3">
    <name type="scientific">Globodera pallida</name>
    <name type="common">Potato cyst nematode worm</name>
    <name type="synonym">Heterodera pallida</name>
    <dbReference type="NCBI Taxonomy" id="36090"/>
    <lineage>
        <taxon>Eukaryota</taxon>
        <taxon>Metazoa</taxon>
        <taxon>Ecdysozoa</taxon>
        <taxon>Nematoda</taxon>
        <taxon>Chromadorea</taxon>
        <taxon>Rhabditida</taxon>
        <taxon>Tylenchina</taxon>
        <taxon>Tylenchomorpha</taxon>
        <taxon>Tylenchoidea</taxon>
        <taxon>Heteroderidae</taxon>
        <taxon>Heteroderinae</taxon>
        <taxon>Globodera</taxon>
    </lineage>
</organism>
<evidence type="ECO:0000313" key="2">
    <source>
        <dbReference type="Proteomes" id="UP000050741"/>
    </source>
</evidence>
<keyword evidence="2" id="KW-1185">Reference proteome</keyword>
<name>A0A183CDR2_GLOPA</name>
<dbReference type="InterPro" id="IPR027417">
    <property type="entry name" value="P-loop_NTPase"/>
</dbReference>
<protein>
    <submittedName>
        <fullName evidence="3">ABC transporter domain-containing protein</fullName>
    </submittedName>
</protein>
<evidence type="ECO:0000256" key="1">
    <source>
        <dbReference type="SAM" id="MobiDB-lite"/>
    </source>
</evidence>
<reference evidence="2" key="1">
    <citation type="submission" date="2013-12" db="EMBL/GenBank/DDBJ databases">
        <authorList>
            <person name="Aslett M."/>
        </authorList>
    </citation>
    <scope>NUCLEOTIDE SEQUENCE [LARGE SCALE GENOMIC DNA]</scope>
    <source>
        <strain evidence="2">Lindley</strain>
    </source>
</reference>
<accession>A0A183CDR2</accession>
<proteinExistence type="predicted"/>
<dbReference type="Gene3D" id="3.40.50.300">
    <property type="entry name" value="P-loop containing nucleotide triphosphate hydrolases"/>
    <property type="match status" value="1"/>
</dbReference>